<sequence>MIIGLIGFGNVSKNLVKLIKSDDITFITSMEDRSPKTIDAIEKSKIKVLDTFKDVAVACDILISANSPKSALEAAENYGKFTKGIYLDLNNISPDTTFKINQHVENLVDGAIIGKIDSPNPYLYISGEKAEELLFLNGFLQTKKISDNVGDVAILKLLRSSYTKTLSAILIESTELSREYDLEEEFFDILSLTEGDNFREKSISRINNTLNNSKRKSEEIEEIINYFNKNNLSMVRAALKKLNQ</sequence>
<dbReference type="SUPFAM" id="SSF48179">
    <property type="entry name" value="6-phosphogluconate dehydrogenase C-terminal domain-like"/>
    <property type="match status" value="1"/>
</dbReference>
<dbReference type="SUPFAM" id="SSF51735">
    <property type="entry name" value="NAD(P)-binding Rossmann-fold domains"/>
    <property type="match status" value="1"/>
</dbReference>
<accession>A0A1H7IL61</accession>
<evidence type="ECO:0000313" key="1">
    <source>
        <dbReference type="EMBL" id="SEK63241.1"/>
    </source>
</evidence>
<dbReference type="Gene3D" id="1.10.1040.10">
    <property type="entry name" value="N-(1-d-carboxylethyl)-l-norvaline Dehydrogenase, domain 2"/>
    <property type="match status" value="1"/>
</dbReference>
<dbReference type="InterPro" id="IPR008927">
    <property type="entry name" value="6-PGluconate_DH-like_C_sf"/>
</dbReference>
<gene>
    <name evidence="1" type="ORF">SAMN05216439_1271</name>
</gene>
<name>A0A1H7IL61_9EURY</name>
<proteinExistence type="predicted"/>
<dbReference type="OrthoDB" id="69350at2157"/>
<dbReference type="EMBL" id="FOAK01000003">
    <property type="protein sequence ID" value="SEK63241.1"/>
    <property type="molecule type" value="Genomic_DNA"/>
</dbReference>
<dbReference type="InterPro" id="IPR036291">
    <property type="entry name" value="NAD(P)-bd_dom_sf"/>
</dbReference>
<dbReference type="InterPro" id="IPR013328">
    <property type="entry name" value="6PGD_dom2"/>
</dbReference>
<organism evidence="1 2">
    <name type="scientific">Methanobrevibacter gottschalkii</name>
    <dbReference type="NCBI Taxonomy" id="190974"/>
    <lineage>
        <taxon>Archaea</taxon>
        <taxon>Methanobacteriati</taxon>
        <taxon>Methanobacteriota</taxon>
        <taxon>Methanomada group</taxon>
        <taxon>Methanobacteria</taxon>
        <taxon>Methanobacteriales</taxon>
        <taxon>Methanobacteriaceae</taxon>
        <taxon>Methanobrevibacter</taxon>
    </lineage>
</organism>
<evidence type="ECO:0000313" key="2">
    <source>
        <dbReference type="Proteomes" id="UP000199506"/>
    </source>
</evidence>
<dbReference type="RefSeq" id="WP_069575107.1">
    <property type="nucleotide sequence ID" value="NZ_FOAK01000003.1"/>
</dbReference>
<dbReference type="Gene3D" id="3.40.50.720">
    <property type="entry name" value="NAD(P)-binding Rossmann-like Domain"/>
    <property type="match status" value="1"/>
</dbReference>
<dbReference type="AlphaFoldDB" id="A0A1H7IL61"/>
<reference evidence="1 2" key="1">
    <citation type="submission" date="2016-10" db="EMBL/GenBank/DDBJ databases">
        <authorList>
            <person name="de Groot N.N."/>
        </authorList>
    </citation>
    <scope>NUCLEOTIDE SEQUENCE [LARGE SCALE GENOMIC DNA]</scope>
    <source>
        <strain evidence="1 2">DSM 11978</strain>
    </source>
</reference>
<dbReference type="Proteomes" id="UP000199506">
    <property type="component" value="Unassembled WGS sequence"/>
</dbReference>
<dbReference type="STRING" id="190974.SAMN05216439_1271"/>
<protein>
    <submittedName>
        <fullName evidence="1">3-hydroxyisobutyrate dehydrogenase</fullName>
    </submittedName>
</protein>